<keyword evidence="8" id="KW-0862">Zinc</keyword>
<dbReference type="Pfam" id="PF01485">
    <property type="entry name" value="IBR"/>
    <property type="match status" value="1"/>
</dbReference>
<dbReference type="InterPro" id="IPR001841">
    <property type="entry name" value="Znf_RING"/>
</dbReference>
<keyword evidence="7" id="KW-0833">Ubl conjugation pathway</keyword>
<evidence type="ECO:0000259" key="11">
    <source>
        <dbReference type="PROSITE" id="PS51873"/>
    </source>
</evidence>
<evidence type="ECO:0000256" key="7">
    <source>
        <dbReference type="ARBA" id="ARBA00022786"/>
    </source>
</evidence>
<keyword evidence="5" id="KW-0677">Repeat</keyword>
<dbReference type="GO" id="GO:0061630">
    <property type="term" value="F:ubiquitin protein ligase activity"/>
    <property type="evidence" value="ECO:0007669"/>
    <property type="project" value="UniProtKB-EC"/>
</dbReference>
<evidence type="ECO:0000313" key="12">
    <source>
        <dbReference type="EMBL" id="KAJ7376223.1"/>
    </source>
</evidence>
<dbReference type="GO" id="GO:0008270">
    <property type="term" value="F:zinc ion binding"/>
    <property type="evidence" value="ECO:0007669"/>
    <property type="project" value="UniProtKB-KW"/>
</dbReference>
<dbReference type="OrthoDB" id="1431934at2759"/>
<keyword evidence="4" id="KW-0479">Metal-binding</keyword>
<evidence type="ECO:0000256" key="2">
    <source>
        <dbReference type="ARBA" id="ARBA00012251"/>
    </source>
</evidence>
<evidence type="ECO:0000259" key="10">
    <source>
        <dbReference type="PROSITE" id="PS50089"/>
    </source>
</evidence>
<evidence type="ECO:0000256" key="8">
    <source>
        <dbReference type="ARBA" id="ARBA00022833"/>
    </source>
</evidence>
<dbReference type="PROSITE" id="PS51873">
    <property type="entry name" value="TRIAD"/>
    <property type="match status" value="1"/>
</dbReference>
<reference evidence="12" key="1">
    <citation type="submission" date="2023-01" db="EMBL/GenBank/DDBJ databases">
        <title>Genome assembly of the deep-sea coral Lophelia pertusa.</title>
        <authorList>
            <person name="Herrera S."/>
            <person name="Cordes E."/>
        </authorList>
    </citation>
    <scope>NUCLEOTIDE SEQUENCE</scope>
    <source>
        <strain evidence="12">USNM1676648</strain>
        <tissue evidence="12">Polyp</tissue>
    </source>
</reference>
<dbReference type="Proteomes" id="UP001163046">
    <property type="component" value="Unassembled WGS sequence"/>
</dbReference>
<evidence type="ECO:0000256" key="9">
    <source>
        <dbReference type="PROSITE-ProRule" id="PRU00175"/>
    </source>
</evidence>
<evidence type="ECO:0000256" key="4">
    <source>
        <dbReference type="ARBA" id="ARBA00022723"/>
    </source>
</evidence>
<dbReference type="Gene3D" id="1.20.120.1750">
    <property type="match status" value="1"/>
</dbReference>
<feature type="domain" description="RING-type" evidence="10">
    <location>
        <begin position="555"/>
        <end position="615"/>
    </location>
</feature>
<evidence type="ECO:0000313" key="13">
    <source>
        <dbReference type="Proteomes" id="UP001163046"/>
    </source>
</evidence>
<protein>
    <recommendedName>
        <fullName evidence="2">RBR-type E3 ubiquitin transferase</fullName>
        <ecNumber evidence="2">2.3.2.31</ecNumber>
    </recommendedName>
</protein>
<feature type="domain" description="RING-type" evidence="11">
    <location>
        <begin position="551"/>
        <end position="783"/>
    </location>
</feature>
<sequence>MVWKGSGKFGIHTGRTLRKTAEKTCSSRRDRGFLIKTVTNPDLNFTDEDIKRCLKKFQVQDGLNDEDVVKESHHNRHWRFGGGGFHDDTVLYSLGKRKRWLVPAVLREQIPEDYDSENDYKVVLVERVSINDSSWYCRSPRLKRGDCSAVLDGEDVRKPKRRKFAHVGDLRNDSDKTEIFYEVNQTECGTSWPSYLQHDWRESRDQNKARCKKKGKKNKRRLWGEFRKYDLDRTACEFQQNGMLDHHQQAANGEEKELTLSADDFEHCSSSMLDENNFRSVNFDIGNYIFKALATTPSSCGRNNATKHVKMCAHDEGKLTTVNPASSQLVHRHGKGSAVHNDFVDSPHDHYHDNTVFDTPSASATVPATAEGVIHYEAVSVDVDIKSEKLESCALQAQFGEMYKESSSVPRRFSICPTNQSTKFVFTCQPDDAYNADKGTDRVAVTVVSDAVPSRKFQDCKEFLNTFFGVFEEGSRIEEEPLCSMTMLDHSQISDGNSPCRTAVMTFDLLYDVNRWSYKASMPSLALPDDLTSSCIEAVTDGEAKVPVIPDTIVCKICWCEFYPGTSDETRAVEFSCTATCMTSCSHWFCNECWKAYLSAQIQQGKIIIKCPAHDCDTPVDDVTLMGLLPDKFLKFLTMRQEKTVEMNSDWKWCPGDKCNLVVMATSHRGTKETKKEIVPVPIDCHCGHKWCFVCQEEPHWPASCTEAAFFRSQTESYEKLIRSKAGGITSVNVKKCPHCRYPIEKNMGCPHMMCVMCKGEFCWTCLGSWADHRWGADCSQKMKQEEEVELVNHIGSTRFNAHLRVAIANRVARAGPILYKKYSAVKKLEGVLQSHGELFESRLLLANGSTCMPSATSLLLSLYKSNEVPKYLKASADFKFQAHFVVEGVSILMAVSKTKHCHDKLKRLASTLLFVVDRLEDMANSRQLYSETDKVHFKRLLKAGKQCIDCIRKLCIKAHQN</sequence>
<dbReference type="SMART" id="SM00647">
    <property type="entry name" value="IBR"/>
    <property type="match status" value="2"/>
</dbReference>
<keyword evidence="6 9" id="KW-0863">Zinc-finger</keyword>
<organism evidence="12 13">
    <name type="scientific">Desmophyllum pertusum</name>
    <dbReference type="NCBI Taxonomy" id="174260"/>
    <lineage>
        <taxon>Eukaryota</taxon>
        <taxon>Metazoa</taxon>
        <taxon>Cnidaria</taxon>
        <taxon>Anthozoa</taxon>
        <taxon>Hexacorallia</taxon>
        <taxon>Scleractinia</taxon>
        <taxon>Caryophylliina</taxon>
        <taxon>Caryophylliidae</taxon>
        <taxon>Desmophyllum</taxon>
    </lineage>
</organism>
<comment type="caution">
    <text evidence="12">The sequence shown here is derived from an EMBL/GenBank/DDBJ whole genome shotgun (WGS) entry which is preliminary data.</text>
</comment>
<proteinExistence type="predicted"/>
<dbReference type="InterPro" id="IPR013083">
    <property type="entry name" value="Znf_RING/FYVE/PHD"/>
</dbReference>
<evidence type="ECO:0000256" key="3">
    <source>
        <dbReference type="ARBA" id="ARBA00022679"/>
    </source>
</evidence>
<evidence type="ECO:0000256" key="6">
    <source>
        <dbReference type="ARBA" id="ARBA00022771"/>
    </source>
</evidence>
<dbReference type="Gene3D" id="3.30.40.10">
    <property type="entry name" value="Zinc/RING finger domain, C3HC4 (zinc finger)"/>
    <property type="match status" value="1"/>
</dbReference>
<dbReference type="InterPro" id="IPR044066">
    <property type="entry name" value="TRIAD_supradom"/>
</dbReference>
<dbReference type="EMBL" id="MU826407">
    <property type="protein sequence ID" value="KAJ7376223.1"/>
    <property type="molecule type" value="Genomic_DNA"/>
</dbReference>
<dbReference type="EC" id="2.3.2.31" evidence="2"/>
<dbReference type="PANTHER" id="PTHR11685">
    <property type="entry name" value="RBR FAMILY RING FINGER AND IBR DOMAIN-CONTAINING"/>
    <property type="match status" value="1"/>
</dbReference>
<dbReference type="InterPro" id="IPR002867">
    <property type="entry name" value="IBR_dom"/>
</dbReference>
<dbReference type="SUPFAM" id="SSF57850">
    <property type="entry name" value="RING/U-box"/>
    <property type="match status" value="3"/>
</dbReference>
<keyword evidence="13" id="KW-1185">Reference proteome</keyword>
<dbReference type="Pfam" id="PF22191">
    <property type="entry name" value="IBR_1"/>
    <property type="match status" value="1"/>
</dbReference>
<dbReference type="GO" id="GO:0016567">
    <property type="term" value="P:protein ubiquitination"/>
    <property type="evidence" value="ECO:0007669"/>
    <property type="project" value="InterPro"/>
</dbReference>
<keyword evidence="3" id="KW-0808">Transferase</keyword>
<dbReference type="AlphaFoldDB" id="A0A9W9Z908"/>
<dbReference type="PROSITE" id="PS50089">
    <property type="entry name" value="ZF_RING_2"/>
    <property type="match status" value="1"/>
</dbReference>
<accession>A0A9W9Z908</accession>
<name>A0A9W9Z908_9CNID</name>
<gene>
    <name evidence="12" type="ORF">OS493_036046</name>
</gene>
<evidence type="ECO:0000256" key="5">
    <source>
        <dbReference type="ARBA" id="ARBA00022737"/>
    </source>
</evidence>
<evidence type="ECO:0000256" key="1">
    <source>
        <dbReference type="ARBA" id="ARBA00001798"/>
    </source>
</evidence>
<dbReference type="InterPro" id="IPR031127">
    <property type="entry name" value="E3_UB_ligase_RBR"/>
</dbReference>
<comment type="catalytic activity">
    <reaction evidence="1">
        <text>[E2 ubiquitin-conjugating enzyme]-S-ubiquitinyl-L-cysteine + [acceptor protein]-L-lysine = [E2 ubiquitin-conjugating enzyme]-L-cysteine + [acceptor protein]-N(6)-ubiquitinyl-L-lysine.</text>
        <dbReference type="EC" id="2.3.2.31"/>
    </reaction>
</comment>